<dbReference type="AlphaFoldDB" id="E1R7G6"/>
<dbReference type="RefSeq" id="WP_013256130.1">
    <property type="nucleotide sequence ID" value="NC_014364.1"/>
</dbReference>
<keyword evidence="2" id="KW-0812">Transmembrane</keyword>
<proteinExistence type="predicted"/>
<dbReference type="EMBL" id="CP002116">
    <property type="protein sequence ID" value="ADK82671.1"/>
    <property type="molecule type" value="Genomic_DNA"/>
</dbReference>
<dbReference type="KEGG" id="ssm:Spirs_3583"/>
<feature type="transmembrane region" description="Helical" evidence="2">
    <location>
        <begin position="37"/>
        <end position="57"/>
    </location>
</feature>
<keyword evidence="1" id="KW-0813">Transport</keyword>
<name>E1R7G6_SEDSS</name>
<dbReference type="Proteomes" id="UP000002318">
    <property type="component" value="Chromosome"/>
</dbReference>
<evidence type="ECO:0000313" key="3">
    <source>
        <dbReference type="EMBL" id="ADK82671.1"/>
    </source>
</evidence>
<feature type="transmembrane region" description="Helical" evidence="2">
    <location>
        <begin position="161"/>
        <end position="181"/>
    </location>
</feature>
<feature type="transmembrane region" description="Helical" evidence="2">
    <location>
        <begin position="6"/>
        <end position="25"/>
    </location>
</feature>
<evidence type="ECO:0000313" key="4">
    <source>
        <dbReference type="Proteomes" id="UP000002318"/>
    </source>
</evidence>
<feature type="transmembrane region" description="Helical" evidence="2">
    <location>
        <begin position="63"/>
        <end position="83"/>
    </location>
</feature>
<reference evidence="3 4" key="1">
    <citation type="journal article" date="2010" name="Stand. Genomic Sci.">
        <title>Complete genome sequence of Spirochaeta smaragdinae type strain (SEBR 4228).</title>
        <authorList>
            <person name="Mavromatis K."/>
            <person name="Yasawong M."/>
            <person name="Chertkov O."/>
            <person name="Lapidus A."/>
            <person name="Lucas S."/>
            <person name="Nolan M."/>
            <person name="Del Rio T.G."/>
            <person name="Tice H."/>
            <person name="Cheng J.F."/>
            <person name="Pitluck S."/>
            <person name="Liolios K."/>
            <person name="Ivanova N."/>
            <person name="Tapia R."/>
            <person name="Han C."/>
            <person name="Bruce D."/>
            <person name="Goodwin L."/>
            <person name="Pati A."/>
            <person name="Chen A."/>
            <person name="Palaniappan K."/>
            <person name="Land M."/>
            <person name="Hauser L."/>
            <person name="Chang Y.J."/>
            <person name="Jeffries C.D."/>
            <person name="Detter J.C."/>
            <person name="Rohde M."/>
            <person name="Brambilla E."/>
            <person name="Spring S."/>
            <person name="Goker M."/>
            <person name="Sikorski J."/>
            <person name="Woyke T."/>
            <person name="Bristow J."/>
            <person name="Eisen J.A."/>
            <person name="Markowitz V."/>
            <person name="Hugenholtz P."/>
            <person name="Klenk H.P."/>
            <person name="Kyrpides N.C."/>
        </authorList>
    </citation>
    <scope>NUCLEOTIDE SEQUENCE [LARGE SCALE GENOMIC DNA]</scope>
    <source>
        <strain evidence="4">DSM 11293 / JCM 15392 / SEBR 4228</strain>
    </source>
</reference>
<keyword evidence="2" id="KW-0472">Membrane</keyword>
<dbReference type="STRING" id="573413.Spirs_3583"/>
<organism evidence="3 4">
    <name type="scientific">Sediminispirochaeta smaragdinae (strain DSM 11293 / JCM 15392 / SEBR 4228)</name>
    <name type="common">Spirochaeta smaragdinae</name>
    <dbReference type="NCBI Taxonomy" id="573413"/>
    <lineage>
        <taxon>Bacteria</taxon>
        <taxon>Pseudomonadati</taxon>
        <taxon>Spirochaetota</taxon>
        <taxon>Spirochaetia</taxon>
        <taxon>Spirochaetales</taxon>
        <taxon>Spirochaetaceae</taxon>
        <taxon>Sediminispirochaeta</taxon>
    </lineage>
</organism>
<feature type="transmembrane region" description="Helical" evidence="2">
    <location>
        <begin position="259"/>
        <end position="280"/>
    </location>
</feature>
<feature type="transmembrane region" description="Helical" evidence="2">
    <location>
        <begin position="95"/>
        <end position="119"/>
    </location>
</feature>
<protein>
    <submittedName>
        <fullName evidence="3">Auxin Efflux Carrier</fullName>
    </submittedName>
</protein>
<evidence type="ECO:0000256" key="2">
    <source>
        <dbReference type="SAM" id="Phobius"/>
    </source>
</evidence>
<dbReference type="OrthoDB" id="371211at2"/>
<dbReference type="PANTHER" id="PTHR36838">
    <property type="entry name" value="AUXIN EFFLUX CARRIER FAMILY PROTEIN"/>
    <property type="match status" value="1"/>
</dbReference>
<dbReference type="HOGENOM" id="CLU_075776_0_0_12"/>
<dbReference type="PANTHER" id="PTHR36838:SF3">
    <property type="entry name" value="TRANSPORTER AUXIN EFFLUX CARRIER EC FAMILY"/>
    <property type="match status" value="1"/>
</dbReference>
<gene>
    <name evidence="3" type="ordered locus">Spirs_3583</name>
</gene>
<feature type="transmembrane region" description="Helical" evidence="2">
    <location>
        <begin position="231"/>
        <end position="253"/>
    </location>
</feature>
<keyword evidence="2" id="KW-1133">Transmembrane helix</keyword>
<evidence type="ECO:0000256" key="1">
    <source>
        <dbReference type="ARBA" id="ARBA00022448"/>
    </source>
</evidence>
<feature type="transmembrane region" description="Helical" evidence="2">
    <location>
        <begin position="125"/>
        <end position="149"/>
    </location>
</feature>
<feature type="transmembrane region" description="Helical" evidence="2">
    <location>
        <begin position="201"/>
        <end position="219"/>
    </location>
</feature>
<dbReference type="eggNOG" id="COG0679">
    <property type="taxonomic scope" value="Bacteria"/>
</dbReference>
<keyword evidence="4" id="KW-1185">Reference proteome</keyword>
<feature type="transmembrane region" description="Helical" evidence="2">
    <location>
        <begin position="292"/>
        <end position="313"/>
    </location>
</feature>
<accession>E1R7G6</accession>
<sequence length="316" mass="35411">MKEQFLSIIITIGPILILLISGMLLRTMHVIDPTHVQGLQILVLKVILPSALFLTFLDMRLQGNYILLPLFAFFLCVVTYAYGFAMRKKFHEPPAFRYLMSSFEFGMMGITLFVAAFGQQQLGKIAIIGLGQEFFVWFIMVPSLSGLTGSRSDTTKVIKSFVTNPALVAIFAGLVLNISGFPRWGEDTLPARLLISTLKSLSPALVPMILIIIGYNMDFKPRYMKQAAMIFLQRIIIMGPLALLFIIFIMGPVLHLDRFFLYAVITLIILPPPFVIPLFLPQKREGEIPQINGVLMGYTLLTVAAFCLFVVIVDLQ</sequence>